<evidence type="ECO:0000313" key="8">
    <source>
        <dbReference type="EMBL" id="CBY33020.1"/>
    </source>
</evidence>
<dbReference type="SUPFAM" id="SSF64356">
    <property type="entry name" value="SNARE-like"/>
    <property type="match status" value="1"/>
</dbReference>
<comment type="similarity">
    <text evidence="2 6">Belongs to the adaptor complexes small subunit family.</text>
</comment>
<dbReference type="EMBL" id="FN654387">
    <property type="protein sequence ID" value="CBY33020.1"/>
    <property type="molecule type" value="Genomic_DNA"/>
</dbReference>
<gene>
    <name evidence="8" type="ORF">GSOID_T00020886001</name>
</gene>
<dbReference type="InterPro" id="IPR016635">
    <property type="entry name" value="AP_complex_ssu"/>
</dbReference>
<dbReference type="InterPro" id="IPR022775">
    <property type="entry name" value="AP_mu_sigma_su"/>
</dbReference>
<evidence type="ECO:0000256" key="5">
    <source>
        <dbReference type="ARBA" id="ARBA00023136"/>
    </source>
</evidence>
<protein>
    <recommendedName>
        <fullName evidence="6">AP complex subunit sigma</fullName>
    </recommendedName>
</protein>
<evidence type="ECO:0000256" key="1">
    <source>
        <dbReference type="ARBA" id="ARBA00004184"/>
    </source>
</evidence>
<dbReference type="GO" id="GO:0012505">
    <property type="term" value="C:endomembrane system"/>
    <property type="evidence" value="ECO:0007669"/>
    <property type="project" value="UniProtKB-SubCell"/>
</dbReference>
<dbReference type="GO" id="GO:0006886">
    <property type="term" value="P:intracellular protein transport"/>
    <property type="evidence" value="ECO:0007669"/>
    <property type="project" value="UniProtKB-UniRule"/>
</dbReference>
<evidence type="ECO:0000256" key="2">
    <source>
        <dbReference type="ARBA" id="ARBA00006972"/>
    </source>
</evidence>
<keyword evidence="4 6" id="KW-0653">Protein transport</keyword>
<evidence type="ECO:0000259" key="7">
    <source>
        <dbReference type="Pfam" id="PF01217"/>
    </source>
</evidence>
<dbReference type="InterPro" id="IPR011012">
    <property type="entry name" value="Longin-like_dom_sf"/>
</dbReference>
<evidence type="ECO:0000256" key="3">
    <source>
        <dbReference type="ARBA" id="ARBA00022448"/>
    </source>
</evidence>
<dbReference type="Pfam" id="PF01217">
    <property type="entry name" value="Clat_adaptor_s"/>
    <property type="match status" value="1"/>
</dbReference>
<name>E4YBT3_OIKDI</name>
<organism evidence="8">
    <name type="scientific">Oikopleura dioica</name>
    <name type="common">Tunicate</name>
    <dbReference type="NCBI Taxonomy" id="34765"/>
    <lineage>
        <taxon>Eukaryota</taxon>
        <taxon>Metazoa</taxon>
        <taxon>Chordata</taxon>
        <taxon>Tunicata</taxon>
        <taxon>Appendicularia</taxon>
        <taxon>Copelata</taxon>
        <taxon>Oikopleuridae</taxon>
        <taxon>Oikopleura</taxon>
    </lineage>
</organism>
<evidence type="ECO:0000256" key="6">
    <source>
        <dbReference type="PIRNR" id="PIRNR015588"/>
    </source>
</evidence>
<feature type="domain" description="AP complex mu/sigma subunit" evidence="7">
    <location>
        <begin position="1"/>
        <end position="137"/>
    </location>
</feature>
<keyword evidence="3 6" id="KW-0813">Transport</keyword>
<reference evidence="8" key="1">
    <citation type="journal article" date="2010" name="Science">
        <title>Plasticity of animal genome architecture unmasked by rapid evolution of a pelagic tunicate.</title>
        <authorList>
            <person name="Denoeud F."/>
            <person name="Henriet S."/>
            <person name="Mungpakdee S."/>
            <person name="Aury J.M."/>
            <person name="Da Silva C."/>
            <person name="Brinkmann H."/>
            <person name="Mikhaleva J."/>
            <person name="Olsen L.C."/>
            <person name="Jubin C."/>
            <person name="Canestro C."/>
            <person name="Bouquet J.M."/>
            <person name="Danks G."/>
            <person name="Poulain J."/>
            <person name="Campsteijn C."/>
            <person name="Adamski M."/>
            <person name="Cross I."/>
            <person name="Yadetie F."/>
            <person name="Muffato M."/>
            <person name="Louis A."/>
            <person name="Butcher S."/>
            <person name="Tsagkogeorga G."/>
            <person name="Konrad A."/>
            <person name="Singh S."/>
            <person name="Jensen M.F."/>
            <person name="Cong E.H."/>
            <person name="Eikeseth-Otteraa H."/>
            <person name="Noel B."/>
            <person name="Anthouard V."/>
            <person name="Porcel B.M."/>
            <person name="Kachouri-Lafond R."/>
            <person name="Nishino A."/>
            <person name="Ugolini M."/>
            <person name="Chourrout P."/>
            <person name="Nishida H."/>
            <person name="Aasland R."/>
            <person name="Huzurbazar S."/>
            <person name="Westhof E."/>
            <person name="Delsuc F."/>
            <person name="Lehrach H."/>
            <person name="Reinhardt R."/>
            <person name="Weissenbach J."/>
            <person name="Roy S.W."/>
            <person name="Artiguenave F."/>
            <person name="Postlethwait J.H."/>
            <person name="Manak J.R."/>
            <person name="Thompson E.M."/>
            <person name="Jaillon O."/>
            <person name="Du Pasquier L."/>
            <person name="Boudinot P."/>
            <person name="Liberles D.A."/>
            <person name="Volff J.N."/>
            <person name="Philippe H."/>
            <person name="Lenhard B."/>
            <person name="Roest Crollius H."/>
            <person name="Wincker P."/>
            <person name="Chourrout D."/>
        </authorList>
    </citation>
    <scope>NUCLEOTIDE SEQUENCE [LARGE SCALE GENOMIC DNA]</scope>
</reference>
<accession>E4YBT3</accession>
<proteinExistence type="inferred from homology"/>
<dbReference type="PIRSF" id="PIRSF015588">
    <property type="entry name" value="AP_complex_sigma"/>
    <property type="match status" value="1"/>
</dbReference>
<dbReference type="AlphaFoldDB" id="E4YBT3"/>
<dbReference type="Gene3D" id="3.30.450.60">
    <property type="match status" value="1"/>
</dbReference>
<keyword evidence="5 6" id="KW-0472">Membrane</keyword>
<evidence type="ECO:0000256" key="4">
    <source>
        <dbReference type="ARBA" id="ARBA00022927"/>
    </source>
</evidence>
<sequence>MIHAVLVFNKQSKMRLQKWYSCECDRERLTKSIADQICNRDKTFSSILEFWGYKIVFKKFASLFFAVCIDTDDNEFDALNIISLFVEMLDSQFGSVCELDIIFEFERSYQILDEILLAGHLQESSKTEITKELHESDLWDEERAVLDHLKELGMI</sequence>
<dbReference type="PANTHER" id="PTHR11753">
    <property type="entry name" value="ADAPTOR COMPLEXES SMALL SUBUNIT FAMILY"/>
    <property type="match status" value="1"/>
</dbReference>
<comment type="subcellular location">
    <subcellularLocation>
        <location evidence="1">Endomembrane system</location>
        <topology evidence="1">Peripheral membrane protein</topology>
    </subcellularLocation>
</comment>
<dbReference type="Proteomes" id="UP000011014">
    <property type="component" value="Unassembled WGS sequence"/>
</dbReference>